<keyword evidence="2" id="KW-1185">Reference proteome</keyword>
<dbReference type="Proteomes" id="UP000430670">
    <property type="component" value="Unassembled WGS sequence"/>
</dbReference>
<evidence type="ECO:0000313" key="2">
    <source>
        <dbReference type="Proteomes" id="UP000430670"/>
    </source>
</evidence>
<dbReference type="InterPro" id="IPR053139">
    <property type="entry name" value="Surface_bspA-like"/>
</dbReference>
<accession>A0A6I3SJJ5</accession>
<dbReference type="SUPFAM" id="SSF52058">
    <property type="entry name" value="L domain-like"/>
    <property type="match status" value="1"/>
</dbReference>
<dbReference type="Pfam" id="PF13306">
    <property type="entry name" value="LRR_5"/>
    <property type="match status" value="1"/>
</dbReference>
<comment type="caution">
    <text evidence="1">The sequence shown here is derived from an EMBL/GenBank/DDBJ whole genome shotgun (WGS) entry which is preliminary data.</text>
</comment>
<dbReference type="PANTHER" id="PTHR45661">
    <property type="entry name" value="SURFACE ANTIGEN"/>
    <property type="match status" value="1"/>
</dbReference>
<proteinExistence type="predicted"/>
<dbReference type="InterPro" id="IPR032675">
    <property type="entry name" value="LRR_dom_sf"/>
</dbReference>
<dbReference type="PANTHER" id="PTHR45661:SF3">
    <property type="entry name" value="IG-LIKE DOMAIN-CONTAINING PROTEIN"/>
    <property type="match status" value="1"/>
</dbReference>
<dbReference type="InterPro" id="IPR026906">
    <property type="entry name" value="LRR_5"/>
</dbReference>
<protein>
    <submittedName>
        <fullName evidence="1">Leucine-rich repeat protein</fullName>
    </submittedName>
</protein>
<reference evidence="1 2" key="1">
    <citation type="submission" date="2019-11" db="EMBL/GenBank/DDBJ databases">
        <title>Whole-genome sequence of a the green, strictly anaerobic photosynthetic bacterium Heliobacillus mobilis DSM 6151.</title>
        <authorList>
            <person name="Kyndt J.A."/>
            <person name="Meyer T.E."/>
        </authorList>
    </citation>
    <scope>NUCLEOTIDE SEQUENCE [LARGE SCALE GENOMIC DNA]</scope>
    <source>
        <strain evidence="1 2">DSM 6151</strain>
    </source>
</reference>
<evidence type="ECO:0000313" key="1">
    <source>
        <dbReference type="EMBL" id="MTV49081.1"/>
    </source>
</evidence>
<organism evidence="1 2">
    <name type="scientific">Heliobacterium mobile</name>
    <name type="common">Heliobacillus mobilis</name>
    <dbReference type="NCBI Taxonomy" id="28064"/>
    <lineage>
        <taxon>Bacteria</taxon>
        <taxon>Bacillati</taxon>
        <taxon>Bacillota</taxon>
        <taxon>Clostridia</taxon>
        <taxon>Eubacteriales</taxon>
        <taxon>Heliobacteriaceae</taxon>
        <taxon>Heliobacterium</taxon>
    </lineage>
</organism>
<dbReference type="Gene3D" id="3.80.10.10">
    <property type="entry name" value="Ribonuclease Inhibitor"/>
    <property type="match status" value="1"/>
</dbReference>
<dbReference type="OrthoDB" id="1908369at2"/>
<name>A0A6I3SJJ5_HELMO</name>
<dbReference type="AlphaFoldDB" id="A0A6I3SJJ5"/>
<dbReference type="RefSeq" id="WP_155476184.1">
    <property type="nucleotide sequence ID" value="NZ_WNKU01000008.1"/>
</dbReference>
<gene>
    <name evidence="1" type="ORF">GJ688_08825</name>
</gene>
<sequence>MHKLTGCSVRLARFVFLMIFTLLIFQSGSNISFADTYGDYTYRLDNNAVVITGYSGLGGCITIPDTIDGYTVSEIDDNTFRGCHGLTSVAIPASVTRIGYSAFLDCIDLTSVSIPNDSRLTSIDSGAFMNTSLASITIPDSVISIGGGAFGGCNDLQSIYVSSMNTAYSNVDGILYDKLGTILIWDPPY</sequence>
<dbReference type="EMBL" id="WNKU01000008">
    <property type="protein sequence ID" value="MTV49081.1"/>
    <property type="molecule type" value="Genomic_DNA"/>
</dbReference>